<evidence type="ECO:0000256" key="1">
    <source>
        <dbReference type="ARBA" id="ARBA00004123"/>
    </source>
</evidence>
<dbReference type="PANTHER" id="PTHR31845">
    <property type="entry name" value="FINGER DOMAIN PROTEIN, PUTATIVE-RELATED"/>
    <property type="match status" value="1"/>
</dbReference>
<proteinExistence type="predicted"/>
<keyword evidence="3" id="KW-0238">DNA-binding</keyword>
<dbReference type="GO" id="GO:0000981">
    <property type="term" value="F:DNA-binding transcription factor activity, RNA polymerase II-specific"/>
    <property type="evidence" value="ECO:0007669"/>
    <property type="project" value="TreeGrafter"/>
</dbReference>
<keyword evidence="7" id="KW-1185">Reference proteome</keyword>
<reference evidence="6 7" key="1">
    <citation type="journal article" date="2018" name="IMA Fungus">
        <title>IMA Genome-F 9: Draft genome sequence of Annulohypoxylon stygium, Aspergillus mulundensis, Berkeleyomyces basicola (syn. Thielaviopsis basicola), Ceratocystis smalleyi, two Cercospora beticola strains, Coleophoma cylindrospora, Fusarium fracticaudum, Phialophora cf. hyalina, and Morchella septimelata.</title>
        <authorList>
            <person name="Wingfield B.D."/>
            <person name="Bills G.F."/>
            <person name="Dong Y."/>
            <person name="Huang W."/>
            <person name="Nel W.J."/>
            <person name="Swalarsk-Parry B.S."/>
            <person name="Vaghefi N."/>
            <person name="Wilken P.M."/>
            <person name="An Z."/>
            <person name="de Beer Z.W."/>
            <person name="De Vos L."/>
            <person name="Chen L."/>
            <person name="Duong T.A."/>
            <person name="Gao Y."/>
            <person name="Hammerbacher A."/>
            <person name="Kikkert J.R."/>
            <person name="Li Y."/>
            <person name="Li H."/>
            <person name="Li K."/>
            <person name="Li Q."/>
            <person name="Liu X."/>
            <person name="Ma X."/>
            <person name="Naidoo K."/>
            <person name="Pethybridge S.J."/>
            <person name="Sun J."/>
            <person name="Steenkamp E.T."/>
            <person name="van der Nest M.A."/>
            <person name="van Wyk S."/>
            <person name="Wingfield M.J."/>
            <person name="Xiong C."/>
            <person name="Yue Q."/>
            <person name="Zhang X."/>
        </authorList>
    </citation>
    <scope>NUCLEOTIDE SEQUENCE [LARGE SCALE GENOMIC DNA]</scope>
    <source>
        <strain evidence="6 7">BP6252</strain>
    </source>
</reference>
<comment type="caution">
    <text evidence="6">The sequence shown here is derived from an EMBL/GenBank/DDBJ whole genome shotgun (WGS) entry which is preliminary data.</text>
</comment>
<protein>
    <recommendedName>
        <fullName evidence="8">Transcription factor domain-containing protein</fullName>
    </recommendedName>
</protein>
<dbReference type="EMBL" id="PDLM01000003">
    <property type="protein sequence ID" value="RDW82344.1"/>
    <property type="molecule type" value="Genomic_DNA"/>
</dbReference>
<evidence type="ECO:0000313" key="7">
    <source>
        <dbReference type="Proteomes" id="UP000256645"/>
    </source>
</evidence>
<evidence type="ECO:0008006" key="8">
    <source>
        <dbReference type="Google" id="ProtNLM"/>
    </source>
</evidence>
<evidence type="ECO:0000256" key="3">
    <source>
        <dbReference type="ARBA" id="ARBA00023125"/>
    </source>
</evidence>
<name>A0A3D8S8D6_9HELO</name>
<evidence type="ECO:0000256" key="5">
    <source>
        <dbReference type="ARBA" id="ARBA00023242"/>
    </source>
</evidence>
<accession>A0A3D8S8D6</accession>
<dbReference type="OrthoDB" id="4454541at2759"/>
<dbReference type="STRING" id="1849047.A0A3D8S8D6"/>
<keyword evidence="2" id="KW-0805">Transcription regulation</keyword>
<keyword evidence="4" id="KW-0804">Transcription</keyword>
<dbReference type="Proteomes" id="UP000256645">
    <property type="component" value="Unassembled WGS sequence"/>
</dbReference>
<dbReference type="CDD" id="cd12148">
    <property type="entry name" value="fungal_TF_MHR"/>
    <property type="match status" value="1"/>
</dbReference>
<comment type="subcellular location">
    <subcellularLocation>
        <location evidence="1">Nucleus</location>
    </subcellularLocation>
</comment>
<gene>
    <name evidence="6" type="ORF">BP6252_03456</name>
</gene>
<dbReference type="PANTHER" id="PTHR31845:SF33">
    <property type="entry name" value="ZN(II)2CYS6 TRANSCRIPTION FACTOR (EUROFUNG)"/>
    <property type="match status" value="1"/>
</dbReference>
<evidence type="ECO:0000313" key="6">
    <source>
        <dbReference type="EMBL" id="RDW82344.1"/>
    </source>
</evidence>
<sequence>MAHRFGSINRIEESLKELTEASTSAIKQLQDAVADINKRLNSQGPSGGVPVQISSFTSSPLHSLIEAMESDGNPTLRPTTFDNRLGRERNLVEKGIITMAQCIELFHFYREHCNGVVACIDSINEPLAKILQSPLLLATLCTIGARALRSKLYQTCRLETDALIQKTFTAPKCDLPTLKAMMLYATWHRSARILGHMLSLCYEMGLQKAPLALTDPSKPPEPEIVEMARTWLSFCCIDMLNSLHGPYLISNVLYYATLGRSLCSSPHFRTVDYRIMAYLELYAIAGEAKASLTKEALSSRPLSVDTQELFLSLNAQLDTWFHKISNEIDPLYQTYSTPQDRNRMLIPYASVRMYINGSILYGIEPTSVLEDAVEELLGNAVEAGKILLRTALQSSSFKTSLRYTIDYSGSALFLAIHFLYKAVLVARRNVNVASITDILRRVVQLFKQADATEHAETVERMLARITTPDNQSLLLTSNYDRFEMENVMYDIQGSATEFVSDPAWQQHFPLFDPIPTADEVTIGM</sequence>
<dbReference type="AlphaFoldDB" id="A0A3D8S8D6"/>
<dbReference type="GO" id="GO:0005634">
    <property type="term" value="C:nucleus"/>
    <property type="evidence" value="ECO:0007669"/>
    <property type="project" value="UniProtKB-SubCell"/>
</dbReference>
<organism evidence="6 7">
    <name type="scientific">Coleophoma cylindrospora</name>
    <dbReference type="NCBI Taxonomy" id="1849047"/>
    <lineage>
        <taxon>Eukaryota</taxon>
        <taxon>Fungi</taxon>
        <taxon>Dikarya</taxon>
        <taxon>Ascomycota</taxon>
        <taxon>Pezizomycotina</taxon>
        <taxon>Leotiomycetes</taxon>
        <taxon>Helotiales</taxon>
        <taxon>Dermateaceae</taxon>
        <taxon>Coleophoma</taxon>
    </lineage>
</organism>
<dbReference type="GO" id="GO:0000976">
    <property type="term" value="F:transcription cis-regulatory region binding"/>
    <property type="evidence" value="ECO:0007669"/>
    <property type="project" value="TreeGrafter"/>
</dbReference>
<keyword evidence="5" id="KW-0539">Nucleus</keyword>
<evidence type="ECO:0000256" key="2">
    <source>
        <dbReference type="ARBA" id="ARBA00023015"/>
    </source>
</evidence>
<evidence type="ECO:0000256" key="4">
    <source>
        <dbReference type="ARBA" id="ARBA00023163"/>
    </source>
</evidence>
<dbReference type="InterPro" id="IPR051089">
    <property type="entry name" value="prtT"/>
</dbReference>